<evidence type="ECO:0000313" key="7">
    <source>
        <dbReference type="EMBL" id="KNC51938.1"/>
    </source>
</evidence>
<dbReference type="Gene3D" id="2.60.120.10">
    <property type="entry name" value="Jelly Rolls"/>
    <property type="match status" value="1"/>
</dbReference>
<dbReference type="SUPFAM" id="SSF103657">
    <property type="entry name" value="BAR/IMD domain-like"/>
    <property type="match status" value="1"/>
</dbReference>
<dbReference type="CDD" id="cd06224">
    <property type="entry name" value="REM"/>
    <property type="match status" value="1"/>
</dbReference>
<reference evidence="7 8" key="1">
    <citation type="submission" date="2010-05" db="EMBL/GenBank/DDBJ databases">
        <title>The Genome Sequence of Thecamonas trahens ATCC 50062.</title>
        <authorList>
            <consortium name="The Broad Institute Genome Sequencing Platform"/>
            <person name="Russ C."/>
            <person name="Cuomo C."/>
            <person name="Shea T."/>
            <person name="Young S.K."/>
            <person name="Zeng Q."/>
            <person name="Koehrsen M."/>
            <person name="Haas B."/>
            <person name="Borodovsky M."/>
            <person name="Guigo R."/>
            <person name="Alvarado L."/>
            <person name="Berlin A."/>
            <person name="Bochicchio J."/>
            <person name="Borenstein D."/>
            <person name="Chapman S."/>
            <person name="Chen Z."/>
            <person name="Freedman E."/>
            <person name="Gellesch M."/>
            <person name="Goldberg J."/>
            <person name="Griggs A."/>
            <person name="Gujja S."/>
            <person name="Heilman E."/>
            <person name="Heiman D."/>
            <person name="Hepburn T."/>
            <person name="Howarth C."/>
            <person name="Jen D."/>
            <person name="Larson L."/>
            <person name="Mehta T."/>
            <person name="Park D."/>
            <person name="Pearson M."/>
            <person name="Roberts A."/>
            <person name="Saif S."/>
            <person name="Shenoy N."/>
            <person name="Sisk P."/>
            <person name="Stolte C."/>
            <person name="Sykes S."/>
            <person name="Thomson T."/>
            <person name="Walk T."/>
            <person name="White J."/>
            <person name="Yandava C."/>
            <person name="Burger G."/>
            <person name="Gray M.W."/>
            <person name="Holland P.W.H."/>
            <person name="King N."/>
            <person name="Lang F.B.F."/>
            <person name="Roger A.J."/>
            <person name="Ruiz-Trillo I."/>
            <person name="Lander E."/>
            <person name="Nusbaum C."/>
        </authorList>
    </citation>
    <scope>NUCLEOTIDE SEQUENCE [LARGE SCALE GENOMIC DNA]</scope>
    <source>
        <strain evidence="7 8">ATCC 50062</strain>
    </source>
</reference>
<dbReference type="InterPro" id="IPR014710">
    <property type="entry name" value="RmlC-like_jellyroll"/>
</dbReference>
<feature type="domain" description="Cyclic nucleotide-binding" evidence="5">
    <location>
        <begin position="823"/>
        <end position="912"/>
    </location>
</feature>
<dbReference type="InterPro" id="IPR018488">
    <property type="entry name" value="cNMP-bd_CS"/>
</dbReference>
<dbReference type="GO" id="GO:0007009">
    <property type="term" value="P:plasma membrane organization"/>
    <property type="evidence" value="ECO:0007669"/>
    <property type="project" value="InterPro"/>
</dbReference>
<dbReference type="SUPFAM" id="SSF48366">
    <property type="entry name" value="Ras GEF"/>
    <property type="match status" value="1"/>
</dbReference>
<dbReference type="SUPFAM" id="SSF51206">
    <property type="entry name" value="cAMP-binding domain-like"/>
    <property type="match status" value="1"/>
</dbReference>
<dbReference type="SMART" id="SM00100">
    <property type="entry name" value="cNMP"/>
    <property type="match status" value="1"/>
</dbReference>
<sequence>MGIFSDLAWSASLLRKATEQGSKFMATFSTLTAESADATLGTSDVGLALHEVLDAWNLVQSGIEAWTAALHHGVVEPARAIVTEYKTESEALSSEYEEEAKKHAKAVKKAEKTSSKLGVKAMKNKAGADELTASLNSVSDAIQNAQRFEKDALRRIVLAQRLRYCRLLRSTSSALTEIVGVFQTGASLAGSLEAWDVVADTAHELPPSIRAIVSTDAVTYIDLKAPDTPGGEGAPAGTDEAVVLLSDLQAHSGGLEYLQSVDSEMVVTNVQDQVEASRMEAAAVLIQAWWRGILERRKLSAAGTMIRTVRPDTGVSSTVVRLRKGLDVPRLLPYWHDKYDDSTVDLSIEAMAIDFLIRKMTQPGVGDRSLRKIFILTHSLYLPALRLLTYLEMRFFSLPASTAQATVDAFVAKEQAPMQLKTLAFLAEWVSLAPYEFPSHGTLAAAVTTFLDRVDASEPLAASVAAAATKLREKWKSRLDEDAAAVMDQLRALSLGDSDSDESDDDDTLGASSAAASELASASSITFEESTQAPPSLLLTSKPLHTMAQLHPLEVVRQLTLLDYAVFERIKPNEFLGQAWARKGAEMRAPYVLAMIKRFNDTVAWARTEVLKCDGPKYRARMICIMLDVANNCLALQNYNALMAILSALEGAALTRLKYTWELLPPEYDALFLDLKDVMSMTHNYRAYRDKLKSAAPPLIPYLGVSLQDLTFIDDGNESFVQKVDGAHLVNMAKHRMTYEVVADLLSFRSGSAYVFHPVPTIQTYLAHAAPKWDENKCYSMSLEHEPRGMKPPPKGRRKKIVYSPLAGSEAAEFDLGRNARFLDDMMSRMDKHKAEPGQTIVEAGDLGREMYFIASGQVAVHLPSGADVALSRGSFFGEIALFLDTVRTATVVASTPVVLYVLRKTVLDEVLRSYPTIQSQFKALAHARVAMNESDGGASELPAWMKKLAGRATAVTIKREKRSKRRTVPGSSA</sequence>
<dbReference type="InterPro" id="IPR023578">
    <property type="entry name" value="Ras_GEF_dom_sf"/>
</dbReference>
<dbReference type="Gene3D" id="1.20.870.10">
    <property type="entry name" value="Son of sevenless (SoS) protein Chain: S domain 1"/>
    <property type="match status" value="1"/>
</dbReference>
<dbReference type="InterPro" id="IPR008937">
    <property type="entry name" value="Ras-like_GEF"/>
</dbReference>
<dbReference type="PANTHER" id="PTHR23113">
    <property type="entry name" value="GUANINE NUCLEOTIDE EXCHANGE FACTOR"/>
    <property type="match status" value="1"/>
</dbReference>
<dbReference type="AlphaFoldDB" id="A0A0L0DKQ7"/>
<dbReference type="InterPro" id="IPR013606">
    <property type="entry name" value="I-BAR_dom"/>
</dbReference>
<dbReference type="Gene3D" id="1.10.840.10">
    <property type="entry name" value="Ras guanine-nucleotide exchange factors catalytic domain"/>
    <property type="match status" value="1"/>
</dbReference>
<dbReference type="Pfam" id="PF00027">
    <property type="entry name" value="cNMP_binding"/>
    <property type="match status" value="1"/>
</dbReference>
<dbReference type="PROSITE" id="PS50042">
    <property type="entry name" value="CNMP_BINDING_3"/>
    <property type="match status" value="1"/>
</dbReference>
<dbReference type="InterPro" id="IPR027267">
    <property type="entry name" value="AH/BAR_dom_sf"/>
</dbReference>
<dbReference type="CDD" id="cd00155">
    <property type="entry name" value="RasGEF"/>
    <property type="match status" value="1"/>
</dbReference>
<dbReference type="eggNOG" id="KOG0498">
    <property type="taxonomic scope" value="Eukaryota"/>
</dbReference>
<evidence type="ECO:0000259" key="6">
    <source>
        <dbReference type="PROSITE" id="PS50212"/>
    </source>
</evidence>
<organism evidence="7 8">
    <name type="scientific">Thecamonas trahens ATCC 50062</name>
    <dbReference type="NCBI Taxonomy" id="461836"/>
    <lineage>
        <taxon>Eukaryota</taxon>
        <taxon>Apusozoa</taxon>
        <taxon>Apusomonadida</taxon>
        <taxon>Apusomonadidae</taxon>
        <taxon>Thecamonas</taxon>
    </lineage>
</organism>
<dbReference type="Gene3D" id="1.20.1270.60">
    <property type="entry name" value="Arfaptin homology (AH) domain/BAR domain"/>
    <property type="match status" value="1"/>
</dbReference>
<dbReference type="Pfam" id="PF00612">
    <property type="entry name" value="IQ"/>
    <property type="match status" value="1"/>
</dbReference>
<dbReference type="STRING" id="461836.A0A0L0DKQ7"/>
<dbReference type="SMART" id="SM00147">
    <property type="entry name" value="RasGEF"/>
    <property type="match status" value="1"/>
</dbReference>
<dbReference type="InterPro" id="IPR001895">
    <property type="entry name" value="RASGEF_cat_dom"/>
</dbReference>
<dbReference type="GeneID" id="25566930"/>
<dbReference type="Pfam" id="PF00617">
    <property type="entry name" value="RasGEF"/>
    <property type="match status" value="1"/>
</dbReference>
<evidence type="ECO:0000259" key="5">
    <source>
        <dbReference type="PROSITE" id="PS50042"/>
    </source>
</evidence>
<dbReference type="Proteomes" id="UP000054408">
    <property type="component" value="Unassembled WGS sequence"/>
</dbReference>
<dbReference type="Pfam" id="PF00618">
    <property type="entry name" value="RasGEF_N"/>
    <property type="match status" value="1"/>
</dbReference>
<feature type="coiled-coil region" evidence="3">
    <location>
        <begin position="82"/>
        <end position="113"/>
    </location>
</feature>
<dbReference type="PROSITE" id="PS50009">
    <property type="entry name" value="RASGEF_CAT"/>
    <property type="match status" value="1"/>
</dbReference>
<dbReference type="Pfam" id="PF08397">
    <property type="entry name" value="IMD"/>
    <property type="match status" value="1"/>
</dbReference>
<dbReference type="OrthoDB" id="21144at2759"/>
<evidence type="ECO:0000313" key="8">
    <source>
        <dbReference type="Proteomes" id="UP000054408"/>
    </source>
</evidence>
<protein>
    <submittedName>
        <fullName evidence="7">Ral guanine nucleotide exchange factor</fullName>
    </submittedName>
</protein>
<dbReference type="InterPro" id="IPR019804">
    <property type="entry name" value="Ras_G-nucl-exch_fac_CS"/>
</dbReference>
<dbReference type="PROSITE" id="PS00889">
    <property type="entry name" value="CNMP_BINDING_2"/>
    <property type="match status" value="1"/>
</dbReference>
<evidence type="ECO:0000256" key="1">
    <source>
        <dbReference type="ARBA" id="ARBA00022658"/>
    </source>
</evidence>
<feature type="domain" description="N-terminal Ras-GEF" evidence="6">
    <location>
        <begin position="344"/>
        <end position="476"/>
    </location>
</feature>
<dbReference type="RefSeq" id="XP_013755532.1">
    <property type="nucleotide sequence ID" value="XM_013900078.1"/>
</dbReference>
<keyword evidence="8" id="KW-1185">Reference proteome</keyword>
<name>A0A0L0DKQ7_THETB</name>
<dbReference type="GO" id="GO:0005085">
    <property type="term" value="F:guanyl-nucleotide exchange factor activity"/>
    <property type="evidence" value="ECO:0007669"/>
    <property type="project" value="UniProtKB-KW"/>
</dbReference>
<keyword evidence="3" id="KW-0175">Coiled coil</keyword>
<feature type="domain" description="Ras-GEF" evidence="4">
    <location>
        <begin position="551"/>
        <end position="788"/>
    </location>
</feature>
<dbReference type="InterPro" id="IPR000595">
    <property type="entry name" value="cNMP-bd_dom"/>
</dbReference>
<dbReference type="InterPro" id="IPR000048">
    <property type="entry name" value="IQ_motif_EF-hand-BS"/>
</dbReference>
<dbReference type="GO" id="GO:0007264">
    <property type="term" value="P:small GTPase-mediated signal transduction"/>
    <property type="evidence" value="ECO:0007669"/>
    <property type="project" value="InterPro"/>
</dbReference>
<dbReference type="InterPro" id="IPR018490">
    <property type="entry name" value="cNMP-bd_dom_sf"/>
</dbReference>
<dbReference type="PROSITE" id="PS00888">
    <property type="entry name" value="CNMP_BINDING_1"/>
    <property type="match status" value="1"/>
</dbReference>
<dbReference type="SMART" id="SM00015">
    <property type="entry name" value="IQ"/>
    <property type="match status" value="1"/>
</dbReference>
<evidence type="ECO:0000259" key="4">
    <source>
        <dbReference type="PROSITE" id="PS50009"/>
    </source>
</evidence>
<evidence type="ECO:0000256" key="3">
    <source>
        <dbReference type="SAM" id="Coils"/>
    </source>
</evidence>
<dbReference type="PROSITE" id="PS00720">
    <property type="entry name" value="RASGEF"/>
    <property type="match status" value="1"/>
</dbReference>
<evidence type="ECO:0000256" key="2">
    <source>
        <dbReference type="PROSITE-ProRule" id="PRU00168"/>
    </source>
</evidence>
<accession>A0A0L0DKQ7</accession>
<proteinExistence type="predicted"/>
<dbReference type="PANTHER" id="PTHR23113:SF99">
    <property type="entry name" value="RASGEF DOMAIN-CONTAINING PROTEIN"/>
    <property type="match status" value="1"/>
</dbReference>
<dbReference type="CDD" id="cd23766">
    <property type="entry name" value="IQCG"/>
    <property type="match status" value="1"/>
</dbReference>
<dbReference type="EMBL" id="GL349471">
    <property type="protein sequence ID" value="KNC51938.1"/>
    <property type="molecule type" value="Genomic_DNA"/>
</dbReference>
<dbReference type="InterPro" id="IPR036964">
    <property type="entry name" value="RASGEF_cat_dom_sf"/>
</dbReference>
<dbReference type="InterPro" id="IPR000651">
    <property type="entry name" value="Ras-like_Gua-exchang_fac_N"/>
</dbReference>
<dbReference type="eggNOG" id="KOG3417">
    <property type="taxonomic scope" value="Eukaryota"/>
</dbReference>
<dbReference type="PROSITE" id="PS50212">
    <property type="entry name" value="RASGEF_NTER"/>
    <property type="match status" value="1"/>
</dbReference>
<keyword evidence="1 2" id="KW-0344">Guanine-nucleotide releasing factor</keyword>
<dbReference type="PROSITE" id="PS50096">
    <property type="entry name" value="IQ"/>
    <property type="match status" value="1"/>
</dbReference>
<dbReference type="CDD" id="cd00038">
    <property type="entry name" value="CAP_ED"/>
    <property type="match status" value="1"/>
</dbReference>
<gene>
    <name evidence="7" type="ORF">AMSG_08180</name>
</gene>